<sequence>MMRWVKFERVEERRASEGRSDWSKKQLSAEERVQRLERQALESSAELERAVQREKMNEEHSQRLSSTVDKLLSESNDRLQLHLKERMQALDDKNRLTQQLENTKKIYDQAERTKERLQRDNDALRQEIEALRQQLYNARTAQFHSRMHAMLPPSLPLVFSNGVSASPPSAIMPQHFAATSFVNSVLPGYTTLGVRRQSHFMKEGSRHKCDNPAVLTVKNSQYSGAAFLIGDNQSQYWLK</sequence>
<evidence type="ECO:0000313" key="5">
    <source>
        <dbReference type="EMBL" id="VDO50333.1"/>
    </source>
</evidence>
<evidence type="ECO:0000259" key="4">
    <source>
        <dbReference type="Pfam" id="PF25526"/>
    </source>
</evidence>
<evidence type="ECO:0000256" key="1">
    <source>
        <dbReference type="ARBA" id="ARBA00022737"/>
    </source>
</evidence>
<name>A0A0N4WQK7_HAEPC</name>
<dbReference type="Proteomes" id="UP000268014">
    <property type="component" value="Unassembled WGS sequence"/>
</dbReference>
<feature type="compositionally biased region" description="Basic and acidic residues" evidence="3">
    <location>
        <begin position="44"/>
        <end position="62"/>
    </location>
</feature>
<dbReference type="OrthoDB" id="2132119at2759"/>
<proteinExistence type="predicted"/>
<keyword evidence="6" id="KW-1185">Reference proteome</keyword>
<dbReference type="Pfam" id="PF25526">
    <property type="entry name" value="LIP-1"/>
    <property type="match status" value="1"/>
</dbReference>
<keyword evidence="2" id="KW-0175">Coiled coil</keyword>
<dbReference type="PANTHER" id="PTHR12587:SF20">
    <property type="entry name" value="LIPRIN-ALPHA, ISOFORM E"/>
    <property type="match status" value="1"/>
</dbReference>
<dbReference type="WBParaSite" id="HPLM_0001371501-mRNA-1">
    <property type="protein sequence ID" value="HPLM_0001371501-mRNA-1"/>
    <property type="gene ID" value="HPLM_0001371501"/>
</dbReference>
<dbReference type="GO" id="GO:0050808">
    <property type="term" value="P:synapse organization"/>
    <property type="evidence" value="ECO:0007669"/>
    <property type="project" value="TreeGrafter"/>
</dbReference>
<feature type="coiled-coil region" evidence="2">
    <location>
        <begin position="86"/>
        <end position="141"/>
    </location>
</feature>
<evidence type="ECO:0000313" key="7">
    <source>
        <dbReference type="WBParaSite" id="HPLM_0001371501-mRNA-1"/>
    </source>
</evidence>
<evidence type="ECO:0000313" key="6">
    <source>
        <dbReference type="Proteomes" id="UP000268014"/>
    </source>
</evidence>
<dbReference type="EMBL" id="UZAF01018314">
    <property type="protein sequence ID" value="VDO50333.1"/>
    <property type="molecule type" value="Genomic_DNA"/>
</dbReference>
<evidence type="ECO:0000256" key="3">
    <source>
        <dbReference type="SAM" id="MobiDB-lite"/>
    </source>
</evidence>
<feature type="region of interest" description="Disordered" evidence="3">
    <location>
        <begin position="44"/>
        <end position="68"/>
    </location>
</feature>
<accession>A0A0N4WQK7</accession>
<keyword evidence="1" id="KW-0677">Repeat</keyword>
<dbReference type="InterPro" id="IPR057892">
    <property type="entry name" value="LIP-1_CC2"/>
</dbReference>
<protein>
    <recommendedName>
        <fullName evidence="4">Liprin-alpha CC2 domain-containing protein</fullName>
    </recommendedName>
</protein>
<feature type="domain" description="Liprin-alpha CC2" evidence="4">
    <location>
        <begin position="20"/>
        <end position="114"/>
    </location>
</feature>
<dbReference type="InterPro" id="IPR029515">
    <property type="entry name" value="Liprin"/>
</dbReference>
<gene>
    <name evidence="5" type="ORF">HPLM_LOCUS13707</name>
</gene>
<dbReference type="AlphaFoldDB" id="A0A0N4WQK7"/>
<reference evidence="5 6" key="2">
    <citation type="submission" date="2018-11" db="EMBL/GenBank/DDBJ databases">
        <authorList>
            <consortium name="Pathogen Informatics"/>
        </authorList>
    </citation>
    <scope>NUCLEOTIDE SEQUENCE [LARGE SCALE GENOMIC DNA]</scope>
    <source>
        <strain evidence="5 6">MHpl1</strain>
    </source>
</reference>
<reference evidence="7" key="1">
    <citation type="submission" date="2017-02" db="UniProtKB">
        <authorList>
            <consortium name="WormBaseParasite"/>
        </authorList>
    </citation>
    <scope>IDENTIFICATION</scope>
</reference>
<dbReference type="PANTHER" id="PTHR12587">
    <property type="entry name" value="LAR INTERACTING PROTEIN LIP -RELATED PROTEIN"/>
    <property type="match status" value="1"/>
</dbReference>
<dbReference type="GO" id="GO:0048786">
    <property type="term" value="C:presynaptic active zone"/>
    <property type="evidence" value="ECO:0007669"/>
    <property type="project" value="TreeGrafter"/>
</dbReference>
<evidence type="ECO:0000256" key="2">
    <source>
        <dbReference type="SAM" id="Coils"/>
    </source>
</evidence>
<dbReference type="STRING" id="6290.A0A0N4WQK7"/>
<organism evidence="7">
    <name type="scientific">Haemonchus placei</name>
    <name type="common">Barber's pole worm</name>
    <dbReference type="NCBI Taxonomy" id="6290"/>
    <lineage>
        <taxon>Eukaryota</taxon>
        <taxon>Metazoa</taxon>
        <taxon>Ecdysozoa</taxon>
        <taxon>Nematoda</taxon>
        <taxon>Chromadorea</taxon>
        <taxon>Rhabditida</taxon>
        <taxon>Rhabditina</taxon>
        <taxon>Rhabditomorpha</taxon>
        <taxon>Strongyloidea</taxon>
        <taxon>Trichostrongylidae</taxon>
        <taxon>Haemonchus</taxon>
    </lineage>
</organism>